<evidence type="ECO:0000259" key="2">
    <source>
        <dbReference type="Pfam" id="PF04556"/>
    </source>
</evidence>
<dbReference type="Proteomes" id="UP000228750">
    <property type="component" value="Unassembled WGS sequence"/>
</dbReference>
<comment type="catalytic activity">
    <reaction evidence="1">
        <text>Endonucleolytic cleavage of DNA to give specific double-stranded fragments with terminal 5'-phosphates.</text>
        <dbReference type="EC" id="3.1.21.4"/>
    </reaction>
</comment>
<dbReference type="PIRSF" id="PIRSF016080">
    <property type="entry name" value="Restrict_endonuc_II_DpmII"/>
    <property type="match status" value="1"/>
</dbReference>
<dbReference type="InterPro" id="IPR007637">
    <property type="entry name" value="Restrct_endonuc_II_DpnII-like"/>
</dbReference>
<dbReference type="Pfam" id="PF04556">
    <property type="entry name" value="DpnII"/>
    <property type="match status" value="1"/>
</dbReference>
<sequence length="286" mass="33439">MKKDFKHLEETFRDSIKTWGYLVNWEKVFSNSSELEIALNKLNYLLGKKDLKTEFIKLYNDSVDIVKAFPILLAVREKKLEIYDLHTKESRFFNFLNQDENTADDYFVFIEKSGLSKLFQEDGVKNLVDYVFGVEVGLDSNGRKNRGGKLMEEIVEVYVSEFCKKRGLKYLVQANAKRIKNEWGFDIAVNKSSRSFDFAIYNPTNKKIKLIEANFYNGGGSKLKAVCGEFKGLYQELKRQGIDFIWITDGQGWKTARRPLEETYNNNEYVFNLYMLEEGVLDNLDW</sequence>
<evidence type="ECO:0000313" key="4">
    <source>
        <dbReference type="Proteomes" id="UP000228750"/>
    </source>
</evidence>
<dbReference type="EC" id="3.1.21.4" evidence="1"/>
<evidence type="ECO:0000313" key="3">
    <source>
        <dbReference type="EMBL" id="PIZ93262.1"/>
    </source>
</evidence>
<keyword evidence="1 3" id="KW-0255">Endonuclease</keyword>
<dbReference type="GO" id="GO:0009036">
    <property type="term" value="F:type II site-specific deoxyribonuclease activity"/>
    <property type="evidence" value="ECO:0007669"/>
    <property type="project" value="UniProtKB-UniRule"/>
</dbReference>
<keyword evidence="1" id="KW-0378">Hydrolase</keyword>
<dbReference type="GO" id="GO:0009307">
    <property type="term" value="P:DNA restriction-modification system"/>
    <property type="evidence" value="ECO:0007669"/>
    <property type="project" value="UniProtKB-UniRule"/>
</dbReference>
<protein>
    <recommendedName>
        <fullName evidence="1">Type-2 restriction enzyme</fullName>
        <ecNumber evidence="1">3.1.21.4</ecNumber>
    </recommendedName>
</protein>
<dbReference type="GO" id="GO:0003677">
    <property type="term" value="F:DNA binding"/>
    <property type="evidence" value="ECO:0007669"/>
    <property type="project" value="UniProtKB-UniRule"/>
</dbReference>
<name>A0A2M7V499_9BACT</name>
<reference evidence="4" key="1">
    <citation type="submission" date="2017-09" db="EMBL/GenBank/DDBJ databases">
        <title>Depth-based differentiation of microbial function through sediment-hosted aquifers and enrichment of novel symbionts in the deep terrestrial subsurface.</title>
        <authorList>
            <person name="Probst A.J."/>
            <person name="Ladd B."/>
            <person name="Jarett J.K."/>
            <person name="Geller-Mcgrath D.E."/>
            <person name="Sieber C.M.K."/>
            <person name="Emerson J.B."/>
            <person name="Anantharaman K."/>
            <person name="Thomas B.C."/>
            <person name="Malmstrom R."/>
            <person name="Stieglmeier M."/>
            <person name="Klingl A."/>
            <person name="Woyke T."/>
            <person name="Ryan C.M."/>
            <person name="Banfield J.F."/>
        </authorList>
    </citation>
    <scope>NUCLEOTIDE SEQUENCE [LARGE SCALE GENOMIC DNA]</scope>
</reference>
<evidence type="ECO:0000256" key="1">
    <source>
        <dbReference type="PIRNR" id="PIRNR016080"/>
    </source>
</evidence>
<organism evidence="3 4">
    <name type="scientific">Candidatus Magasanikbacteria bacterium CG_4_10_14_0_2_um_filter_41_10</name>
    <dbReference type="NCBI Taxonomy" id="1974638"/>
    <lineage>
        <taxon>Bacteria</taxon>
        <taxon>Candidatus Magasanikiibacteriota</taxon>
    </lineage>
</organism>
<dbReference type="EMBL" id="PFPJ01000054">
    <property type="protein sequence ID" value="PIZ93262.1"/>
    <property type="molecule type" value="Genomic_DNA"/>
</dbReference>
<comment type="similarity">
    <text evidence="1">Belongs to the DpnII type II restriction endonuclease family.</text>
</comment>
<dbReference type="AlphaFoldDB" id="A0A2M7V499"/>
<comment type="caution">
    <text evidence="3">The sequence shown here is derived from an EMBL/GenBank/DDBJ whole genome shotgun (WGS) entry which is preliminary data.</text>
</comment>
<keyword evidence="1" id="KW-0540">Nuclease</keyword>
<proteinExistence type="inferred from homology"/>
<dbReference type="InterPro" id="IPR021191">
    <property type="entry name" value="Restrct_endonuc_II_DpnII"/>
</dbReference>
<feature type="domain" description="Restriction endonuclease type II DpnII-like" evidence="2">
    <location>
        <begin position="5"/>
        <end position="282"/>
    </location>
</feature>
<accession>A0A2M7V499</accession>
<comment type="function">
    <text evidence="1">A P subtype restriction enzyme that recognizes the double-stranded unmethylated sequence 5'-GATC-3'.</text>
</comment>
<keyword evidence="1" id="KW-0680">Restriction system</keyword>
<gene>
    <name evidence="3" type="ORF">COX82_02920</name>
</gene>